<feature type="transmembrane region" description="Helical" evidence="1">
    <location>
        <begin position="48"/>
        <end position="73"/>
    </location>
</feature>
<feature type="transmembrane region" description="Helical" evidence="1">
    <location>
        <begin position="6"/>
        <end position="36"/>
    </location>
</feature>
<keyword evidence="1" id="KW-0812">Transmembrane</keyword>
<organism evidence="2 3">
    <name type="scientific">Micromonospora echinofusca</name>
    <dbReference type="NCBI Taxonomy" id="47858"/>
    <lineage>
        <taxon>Bacteria</taxon>
        <taxon>Bacillati</taxon>
        <taxon>Actinomycetota</taxon>
        <taxon>Actinomycetes</taxon>
        <taxon>Micromonosporales</taxon>
        <taxon>Micromonosporaceae</taxon>
        <taxon>Micromonospora</taxon>
    </lineage>
</organism>
<dbReference type="PANTHER" id="PTHR31272:SF4">
    <property type="entry name" value="CYTOCHROME C-TYPE BIOGENESIS PROTEIN HI_1454-RELATED"/>
    <property type="match status" value="1"/>
</dbReference>
<keyword evidence="3" id="KW-1185">Reference proteome</keyword>
<protein>
    <submittedName>
        <fullName evidence="2">Cytochrome c biogenesis protein CcdA</fullName>
    </submittedName>
</protein>
<feature type="transmembrane region" description="Helical" evidence="1">
    <location>
        <begin position="260"/>
        <end position="279"/>
    </location>
</feature>
<accession>A0ABS3W116</accession>
<feature type="transmembrane region" description="Helical" evidence="1">
    <location>
        <begin position="201"/>
        <end position="224"/>
    </location>
</feature>
<evidence type="ECO:0000313" key="3">
    <source>
        <dbReference type="Proteomes" id="UP000823521"/>
    </source>
</evidence>
<keyword evidence="1" id="KW-1133">Transmembrane helix</keyword>
<gene>
    <name evidence="2" type="ORF">GSF22_31140</name>
</gene>
<dbReference type="Proteomes" id="UP000823521">
    <property type="component" value="Unassembled WGS sequence"/>
</dbReference>
<dbReference type="InterPro" id="IPR051790">
    <property type="entry name" value="Cytochrome_c-biogenesis_DsbD"/>
</dbReference>
<comment type="caution">
    <text evidence="2">The sequence shown here is derived from an EMBL/GenBank/DDBJ whole genome shotgun (WGS) entry which is preliminary data.</text>
</comment>
<feature type="transmembrane region" description="Helical" evidence="1">
    <location>
        <begin position="168"/>
        <end position="189"/>
    </location>
</feature>
<proteinExistence type="predicted"/>
<keyword evidence="1" id="KW-0472">Membrane</keyword>
<evidence type="ECO:0000313" key="2">
    <source>
        <dbReference type="EMBL" id="MBO4210416.1"/>
    </source>
</evidence>
<feature type="transmembrane region" description="Helical" evidence="1">
    <location>
        <begin position="85"/>
        <end position="105"/>
    </location>
</feature>
<feature type="transmembrane region" description="Helical" evidence="1">
    <location>
        <begin position="126"/>
        <end position="156"/>
    </location>
</feature>
<dbReference type="RefSeq" id="WP_208817506.1">
    <property type="nucleotide sequence ID" value="NZ_WVUH01000477.1"/>
</dbReference>
<reference evidence="2 3" key="1">
    <citation type="submission" date="2019-12" db="EMBL/GenBank/DDBJ databases">
        <title>Whole genome sequencing of endophytic Actinobacterium Micromonospora sp. MPMI6T.</title>
        <authorList>
            <person name="Evv R."/>
            <person name="Podile A.R."/>
        </authorList>
    </citation>
    <scope>NUCLEOTIDE SEQUENCE [LARGE SCALE GENOMIC DNA]</scope>
    <source>
        <strain evidence="2 3">MPMI6</strain>
    </source>
</reference>
<sequence>MPDAPYALALGAGLLAAVNPCGFALLPAYLSVLVLGERPEPGRHPFTPVLRALALTGAMTLGFVAVFGTFGLLAAPAADAVASRLPWVSVLIGLVLLVAGGWLLAGRQLPTFAPRIATGPQVRLRFASMVAFGAAYAIASLGCTIGPFLAVVVAGFRAGSPGAGVGLFGAYALGMGLVVGAAALAVALARETLVRRARRAGPLLGRVAGVLLVVTGGYVAWYGWYEVRVLAGGDPDDPVVGAAGRAQTTISGWLADLGPWGVTAVLGALLAVAAVGTGVRRAALRRRSS</sequence>
<dbReference type="PANTHER" id="PTHR31272">
    <property type="entry name" value="CYTOCHROME C-TYPE BIOGENESIS PROTEIN HI_1454-RELATED"/>
    <property type="match status" value="1"/>
</dbReference>
<name>A0ABS3W116_MICEH</name>
<evidence type="ECO:0000256" key="1">
    <source>
        <dbReference type="SAM" id="Phobius"/>
    </source>
</evidence>
<dbReference type="EMBL" id="WVUH01000477">
    <property type="protein sequence ID" value="MBO4210416.1"/>
    <property type="molecule type" value="Genomic_DNA"/>
</dbReference>